<evidence type="ECO:0000256" key="3">
    <source>
        <dbReference type="PIRSR" id="PIRSR640198-3"/>
    </source>
</evidence>
<sequence length="469" mass="51978">MDLLRHHVLLVVMPVFFLSTGLRTNWTLGGEAVFVAAGILLGVSVSGKLLGAHLAGRLPNWAPGEASIIGWLLQTKALSMIIVANCVSSAPTTCPMAQSYVLRASWACVEMGVIGCNIVGMIASHAVQITPEILSLIAGIDEFKGAWRALGTLAPDRLAALRRVATIESIGSSTRIEGSRLSDREVQRLLSNLQIKSFATRDEQEVAGYAEVMELVFSSWQDIALTENHIKQLHRDLLTYSEKDAWHRGNYKTTANSVVAFAEDGKQLGVVFATATPFDTPSLMAELITWFNAERQAGQLHPLLLIGIWIVIFLEIHPFQDGNGRLSRVLTTLLLLQAGYAYVPYSSLESVVEQSKEAYYLALRQTQGTIRTTSPNWQPWLTFFLRTLAEQVRRLNRKVEREKLVLASLPELSLQIVEFAREHGRITMGDAIRLTGGNRNTLKQHFRALVEQGRLGQHGAGRGVWYELR</sequence>
<dbReference type="InterPro" id="IPR003812">
    <property type="entry name" value="Fido"/>
</dbReference>
<dbReference type="InterPro" id="IPR036597">
    <property type="entry name" value="Fido-like_dom_sf"/>
</dbReference>
<evidence type="ECO:0000259" key="4">
    <source>
        <dbReference type="PROSITE" id="PS51459"/>
    </source>
</evidence>
<protein>
    <submittedName>
        <fullName evidence="5">Filamentation induced by cAMP protein Fic</fullName>
    </submittedName>
</protein>
<evidence type="ECO:0000256" key="1">
    <source>
        <dbReference type="PIRSR" id="PIRSR640198-1"/>
    </source>
</evidence>
<evidence type="ECO:0000313" key="5">
    <source>
        <dbReference type="EMBL" id="ACV33716.1"/>
    </source>
</evidence>
<dbReference type="GO" id="GO:0005524">
    <property type="term" value="F:ATP binding"/>
    <property type="evidence" value="ECO:0007669"/>
    <property type="project" value="UniProtKB-KW"/>
</dbReference>
<gene>
    <name evidence="5" type="ordered locus">CAP2UW1_0363</name>
</gene>
<dbReference type="InterPro" id="IPR036388">
    <property type="entry name" value="WH-like_DNA-bd_sf"/>
</dbReference>
<dbReference type="eggNOG" id="COG3177">
    <property type="taxonomic scope" value="Bacteria"/>
</dbReference>
<dbReference type="Gene3D" id="1.20.1530.20">
    <property type="match status" value="1"/>
</dbReference>
<dbReference type="InterPro" id="IPR038770">
    <property type="entry name" value="Na+/solute_symporter_sf"/>
</dbReference>
<dbReference type="PROSITE" id="PS51459">
    <property type="entry name" value="FIDO"/>
    <property type="match status" value="1"/>
</dbReference>
<dbReference type="eggNOG" id="COG2512">
    <property type="taxonomic scope" value="Bacteria"/>
</dbReference>
<accession>C7RKC5</accession>
<dbReference type="KEGG" id="app:CAP2UW1_0363"/>
<feature type="active site" evidence="1">
    <location>
        <position position="317"/>
    </location>
</feature>
<feature type="binding site" evidence="2">
    <location>
        <begin position="359"/>
        <end position="360"/>
    </location>
    <ligand>
        <name>ATP</name>
        <dbReference type="ChEBI" id="CHEBI:30616"/>
    </ligand>
</feature>
<reference evidence="5" key="2">
    <citation type="submission" date="2009-09" db="EMBL/GenBank/DDBJ databases">
        <title>Complete sequence of chromosome of Candidatus Accumulibacter phosphatis clade IIA str. UW-1.</title>
        <authorList>
            <consortium name="US DOE Joint Genome Institute"/>
            <person name="Martin H.G."/>
            <person name="Ivanova N."/>
            <person name="Kunin V."/>
            <person name="Warnecke F."/>
            <person name="Barry K."/>
            <person name="He S."/>
            <person name="Salamov A."/>
            <person name="Szeto E."/>
            <person name="Dalin E."/>
            <person name="Pangilinan J.L."/>
            <person name="Lapidus A."/>
            <person name="Lowry S."/>
            <person name="Kyrpides N.C."/>
            <person name="McMahon K.D."/>
            <person name="Hugenholtz P."/>
        </authorList>
    </citation>
    <scope>NUCLEOTIDE SEQUENCE [LARGE SCALE GENOMIC DNA]</scope>
    <source>
        <strain evidence="5">UW-1</strain>
    </source>
</reference>
<dbReference type="InterPro" id="IPR040198">
    <property type="entry name" value="Fido_containing"/>
</dbReference>
<keyword evidence="2" id="KW-0547">Nucleotide-binding</keyword>
<proteinExistence type="predicted"/>
<feature type="binding site" evidence="2">
    <location>
        <begin position="321"/>
        <end position="328"/>
    </location>
    <ligand>
        <name>ATP</name>
        <dbReference type="ChEBI" id="CHEBI:30616"/>
    </ligand>
</feature>
<evidence type="ECO:0000256" key="2">
    <source>
        <dbReference type="PIRSR" id="PIRSR640198-2"/>
    </source>
</evidence>
<dbReference type="AlphaFoldDB" id="C7RKC5"/>
<feature type="site" description="Important for autoinhibition of adenylyltransferase activity" evidence="3">
    <location>
        <position position="177"/>
    </location>
</feature>
<dbReference type="Gene3D" id="1.10.3290.10">
    <property type="entry name" value="Fido-like domain"/>
    <property type="match status" value="1"/>
</dbReference>
<dbReference type="SUPFAM" id="SSF140931">
    <property type="entry name" value="Fic-like"/>
    <property type="match status" value="1"/>
</dbReference>
<organism evidence="5">
    <name type="scientific">Accumulibacter regalis</name>
    <dbReference type="NCBI Taxonomy" id="522306"/>
    <lineage>
        <taxon>Bacteria</taxon>
        <taxon>Pseudomonadati</taxon>
        <taxon>Pseudomonadota</taxon>
        <taxon>Betaproteobacteria</taxon>
        <taxon>Candidatus Accumulibacter</taxon>
    </lineage>
</organism>
<name>C7RKC5_ACCRE</name>
<keyword evidence="2" id="KW-0067">ATP-binding</keyword>
<dbReference type="Pfam" id="PF02661">
    <property type="entry name" value="Fic"/>
    <property type="match status" value="1"/>
</dbReference>
<dbReference type="EMBL" id="CP001715">
    <property type="protein sequence ID" value="ACV33716.1"/>
    <property type="molecule type" value="Genomic_DNA"/>
</dbReference>
<dbReference type="PANTHER" id="PTHR13504">
    <property type="entry name" value="FIDO DOMAIN-CONTAINING PROTEIN DDB_G0283145"/>
    <property type="match status" value="1"/>
</dbReference>
<dbReference type="PANTHER" id="PTHR13504:SF38">
    <property type="entry name" value="FIDO DOMAIN-CONTAINING PROTEIN"/>
    <property type="match status" value="1"/>
</dbReference>
<dbReference type="HOGENOM" id="CLU_046381_0_0_4"/>
<feature type="domain" description="Fido" evidence="4">
    <location>
        <begin position="225"/>
        <end position="386"/>
    </location>
</feature>
<reference evidence="5" key="1">
    <citation type="submission" date="2009-08" db="EMBL/GenBank/DDBJ databases">
        <authorList>
            <consortium name="US DOE Joint Genome Institute"/>
            <person name="Lucas S."/>
            <person name="Copeland A."/>
            <person name="Lapidus A."/>
            <person name="Glavina del Rio T."/>
            <person name="Dalin E."/>
            <person name="Tice H."/>
            <person name="Bruce D."/>
            <person name="Barry K."/>
            <person name="Pitluck S."/>
            <person name="Lowry S."/>
            <person name="Larimer F."/>
            <person name="Land M."/>
            <person name="Hauser L."/>
            <person name="Kyrpides N."/>
            <person name="Ivanova N."/>
            <person name="McMahon K.D."/>
            <person name="Hugenholtz P."/>
        </authorList>
    </citation>
    <scope>NUCLEOTIDE SEQUENCE</scope>
    <source>
        <strain evidence="5">UW-1</strain>
    </source>
</reference>
<dbReference type="Gene3D" id="1.10.10.10">
    <property type="entry name" value="Winged helix-like DNA-binding domain superfamily/Winged helix DNA-binding domain"/>
    <property type="match status" value="1"/>
</dbReference>
<dbReference type="STRING" id="522306.CAP2UW1_0363"/>